<evidence type="ECO:0000256" key="7">
    <source>
        <dbReference type="ARBA" id="ARBA00022918"/>
    </source>
</evidence>
<dbReference type="OrthoDB" id="124315at2759"/>
<evidence type="ECO:0000256" key="9">
    <source>
        <dbReference type="ARBA" id="ARBA00023172"/>
    </source>
</evidence>
<proteinExistence type="predicted"/>
<dbReference type="EMBL" id="MJFZ01000003">
    <property type="protein sequence ID" value="RAW43562.1"/>
    <property type="molecule type" value="Genomic_DNA"/>
</dbReference>
<dbReference type="SUPFAM" id="SSF53098">
    <property type="entry name" value="Ribonuclease H-like"/>
    <property type="match status" value="1"/>
</dbReference>
<feature type="compositionally biased region" description="Acidic residues" evidence="10">
    <location>
        <begin position="417"/>
        <end position="432"/>
    </location>
</feature>
<evidence type="ECO:0000313" key="13">
    <source>
        <dbReference type="Proteomes" id="UP000251314"/>
    </source>
</evidence>
<accession>A0A329T6H7</accession>
<sequence length="443" mass="50407">MTTKRTEVLLGSGNYFHWEYNMRMTLARKGLLGHIMTVNPESEITEAWLINNAKAQGIPGRTCSNTRTWTLASRRLLSVGKLAERGMSVEFQRSSCVIWGKRSAIALEKKVSKTFLLDCQQEARFVQYAGADSEWELWHARMVHPNKDALAKTQRVTTGIPSVRKGIGTLCGGCMKEKQTVTAFPSRSMTKTKRVLELVHTDVMRPMRTPTTGGAKYVLTFVDDYSRYVAAYFMKNKSERTVPYSPQQNGVVERMNRTIMEKARSMLHYKAMPMYWWAEAVNIAVYHINRSTNTTNPDATPYELGFKVKPRMEHLRVFGSQGYAHIDNVKRTKLEPKSFRCMFLGYAENVKGYRVYDLDASTVKISRSERLDEREVGGIYDTQSPAPGTVIHVTENDDEVDVPGQVERQPDLYEPMQETEEPVQDVEMDEAGTEQNGTLPELP</sequence>
<organism evidence="12 13">
    <name type="scientific">Phytophthora cactorum</name>
    <dbReference type="NCBI Taxonomy" id="29920"/>
    <lineage>
        <taxon>Eukaryota</taxon>
        <taxon>Sar</taxon>
        <taxon>Stramenopiles</taxon>
        <taxon>Oomycota</taxon>
        <taxon>Peronosporomycetes</taxon>
        <taxon>Peronosporales</taxon>
        <taxon>Peronosporaceae</taxon>
        <taxon>Phytophthora</taxon>
    </lineage>
</organism>
<keyword evidence="6" id="KW-0229">DNA integration</keyword>
<dbReference type="GO" id="GO:0004519">
    <property type="term" value="F:endonuclease activity"/>
    <property type="evidence" value="ECO:0007669"/>
    <property type="project" value="UniProtKB-KW"/>
</dbReference>
<keyword evidence="5" id="KW-0460">Magnesium</keyword>
<evidence type="ECO:0000256" key="4">
    <source>
        <dbReference type="ARBA" id="ARBA00022801"/>
    </source>
</evidence>
<protein>
    <recommendedName>
        <fullName evidence="11">Integrase catalytic domain-containing protein</fullName>
    </recommendedName>
</protein>
<keyword evidence="9" id="KW-0233">DNA recombination</keyword>
<keyword evidence="1" id="KW-0540">Nuclease</keyword>
<dbReference type="GO" id="GO:0016787">
    <property type="term" value="F:hydrolase activity"/>
    <property type="evidence" value="ECO:0007669"/>
    <property type="project" value="UniProtKB-KW"/>
</dbReference>
<evidence type="ECO:0000313" key="12">
    <source>
        <dbReference type="EMBL" id="RAW43562.1"/>
    </source>
</evidence>
<dbReference type="STRING" id="29920.A0A329T6H7"/>
<dbReference type="VEuPathDB" id="FungiDB:PC110_g298"/>
<dbReference type="GO" id="GO:0015074">
    <property type="term" value="P:DNA integration"/>
    <property type="evidence" value="ECO:0007669"/>
    <property type="project" value="UniProtKB-KW"/>
</dbReference>
<evidence type="ECO:0000256" key="5">
    <source>
        <dbReference type="ARBA" id="ARBA00022842"/>
    </source>
</evidence>
<keyword evidence="2" id="KW-0479">Metal-binding</keyword>
<keyword evidence="8" id="KW-0239">DNA-directed DNA polymerase</keyword>
<evidence type="ECO:0000256" key="1">
    <source>
        <dbReference type="ARBA" id="ARBA00022722"/>
    </source>
</evidence>
<gene>
    <name evidence="12" type="ORF">PC110_g298</name>
</gene>
<evidence type="ECO:0000259" key="11">
    <source>
        <dbReference type="PROSITE" id="PS50994"/>
    </source>
</evidence>
<dbReference type="Proteomes" id="UP000251314">
    <property type="component" value="Unassembled WGS sequence"/>
</dbReference>
<dbReference type="InterPro" id="IPR001584">
    <property type="entry name" value="Integrase_cat-core"/>
</dbReference>
<keyword evidence="13" id="KW-1185">Reference proteome</keyword>
<dbReference type="PROSITE" id="PS50994">
    <property type="entry name" value="INTEGRASE"/>
    <property type="match status" value="1"/>
</dbReference>
<name>A0A329T6H7_9STRA</name>
<feature type="domain" description="Integrase catalytic" evidence="11">
    <location>
        <begin position="130"/>
        <end position="309"/>
    </location>
</feature>
<keyword evidence="8" id="KW-0808">Transferase</keyword>
<dbReference type="Pfam" id="PF25597">
    <property type="entry name" value="SH3_retrovirus"/>
    <property type="match status" value="1"/>
</dbReference>
<evidence type="ECO:0000256" key="6">
    <source>
        <dbReference type="ARBA" id="ARBA00022908"/>
    </source>
</evidence>
<keyword evidence="4" id="KW-0378">Hydrolase</keyword>
<evidence type="ECO:0000256" key="8">
    <source>
        <dbReference type="ARBA" id="ARBA00022932"/>
    </source>
</evidence>
<dbReference type="GO" id="GO:0006310">
    <property type="term" value="P:DNA recombination"/>
    <property type="evidence" value="ECO:0007669"/>
    <property type="project" value="UniProtKB-KW"/>
</dbReference>
<dbReference type="GO" id="GO:0003676">
    <property type="term" value="F:nucleic acid binding"/>
    <property type="evidence" value="ECO:0007669"/>
    <property type="project" value="InterPro"/>
</dbReference>
<keyword evidence="3" id="KW-0255">Endonuclease</keyword>
<evidence type="ECO:0000256" key="10">
    <source>
        <dbReference type="SAM" id="MobiDB-lite"/>
    </source>
</evidence>
<dbReference type="InterPro" id="IPR057670">
    <property type="entry name" value="SH3_retrovirus"/>
</dbReference>
<dbReference type="GO" id="GO:0046872">
    <property type="term" value="F:metal ion binding"/>
    <property type="evidence" value="ECO:0007669"/>
    <property type="project" value="UniProtKB-KW"/>
</dbReference>
<dbReference type="InterPro" id="IPR039537">
    <property type="entry name" value="Retrotran_Ty1/copia-like"/>
</dbReference>
<dbReference type="InterPro" id="IPR012337">
    <property type="entry name" value="RNaseH-like_sf"/>
</dbReference>
<keyword evidence="8" id="KW-0548">Nucleotidyltransferase</keyword>
<reference evidence="12 13" key="1">
    <citation type="submission" date="2018-01" db="EMBL/GenBank/DDBJ databases">
        <title>Draft genome of the strawberry crown rot pathogen Phytophthora cactorum.</title>
        <authorList>
            <person name="Armitage A.D."/>
            <person name="Lysoe E."/>
            <person name="Nellist C.F."/>
            <person name="Harrison R.J."/>
            <person name="Brurberg M.B."/>
        </authorList>
    </citation>
    <scope>NUCLEOTIDE SEQUENCE [LARGE SCALE GENOMIC DNA]</scope>
    <source>
        <strain evidence="12 13">10300</strain>
    </source>
</reference>
<dbReference type="GO" id="GO:0003887">
    <property type="term" value="F:DNA-directed DNA polymerase activity"/>
    <property type="evidence" value="ECO:0007669"/>
    <property type="project" value="UniProtKB-KW"/>
</dbReference>
<dbReference type="GO" id="GO:0003964">
    <property type="term" value="F:RNA-directed DNA polymerase activity"/>
    <property type="evidence" value="ECO:0007669"/>
    <property type="project" value="UniProtKB-KW"/>
</dbReference>
<evidence type="ECO:0000256" key="3">
    <source>
        <dbReference type="ARBA" id="ARBA00022759"/>
    </source>
</evidence>
<feature type="region of interest" description="Disordered" evidence="10">
    <location>
        <begin position="395"/>
        <end position="443"/>
    </location>
</feature>
<dbReference type="InterPro" id="IPR036397">
    <property type="entry name" value="RNaseH_sf"/>
</dbReference>
<dbReference type="PANTHER" id="PTHR42648">
    <property type="entry name" value="TRANSPOSASE, PUTATIVE-RELATED"/>
    <property type="match status" value="1"/>
</dbReference>
<dbReference type="PANTHER" id="PTHR42648:SF11">
    <property type="entry name" value="TRANSPOSON TY4-P GAG-POL POLYPROTEIN"/>
    <property type="match status" value="1"/>
</dbReference>
<feature type="compositionally biased region" description="Polar residues" evidence="10">
    <location>
        <begin position="433"/>
        <end position="443"/>
    </location>
</feature>
<comment type="caution">
    <text evidence="12">The sequence shown here is derived from an EMBL/GenBank/DDBJ whole genome shotgun (WGS) entry which is preliminary data.</text>
</comment>
<dbReference type="AlphaFoldDB" id="A0A329T6H7"/>
<keyword evidence="7" id="KW-0695">RNA-directed DNA polymerase</keyword>
<dbReference type="Gene3D" id="3.30.420.10">
    <property type="entry name" value="Ribonuclease H-like superfamily/Ribonuclease H"/>
    <property type="match status" value="2"/>
</dbReference>
<evidence type="ECO:0000256" key="2">
    <source>
        <dbReference type="ARBA" id="ARBA00022723"/>
    </source>
</evidence>